<dbReference type="PhylomeDB" id="A0A0G4HDH4"/>
<accession>A0A0G4HDH4</accession>
<sequence length="243" mass="27870">MDACDYDIDKVDRALKRAVRFEGHYEEARKEKEGEIPESEHREEQREGTQAAAAAAATNSRSLRRRRDRDLEHRVRSPSLGRPDDRKVVIQVDQEAGDETPSKRQRTGDKEEKQEKRGRGRPPGSKNKTKEDQRAEAAERLTDLLRPSTSVRLVYGFKELFSRLSDNTGSEKRKLNTFTDALLTKMIAWAEQEGLSTDDDEMNGRLIDLLKREGMKTTTIPMVISKKELLQMVVFIISFPHSE</sequence>
<organism evidence="2">
    <name type="scientific">Chromera velia CCMP2878</name>
    <dbReference type="NCBI Taxonomy" id="1169474"/>
    <lineage>
        <taxon>Eukaryota</taxon>
        <taxon>Sar</taxon>
        <taxon>Alveolata</taxon>
        <taxon>Colpodellida</taxon>
        <taxon>Chromeraceae</taxon>
        <taxon>Chromera</taxon>
    </lineage>
</organism>
<evidence type="ECO:0000313" key="2">
    <source>
        <dbReference type="EMBL" id="CEM41926.1"/>
    </source>
</evidence>
<proteinExistence type="predicted"/>
<protein>
    <submittedName>
        <fullName evidence="2">Uncharacterized protein</fullName>
    </submittedName>
</protein>
<feature type="compositionally biased region" description="Low complexity" evidence="1">
    <location>
        <begin position="48"/>
        <end position="61"/>
    </location>
</feature>
<dbReference type="EMBL" id="CDMZ01002339">
    <property type="protein sequence ID" value="CEM41926.1"/>
    <property type="molecule type" value="Genomic_DNA"/>
</dbReference>
<feature type="compositionally biased region" description="Basic and acidic residues" evidence="1">
    <location>
        <begin position="22"/>
        <end position="47"/>
    </location>
</feature>
<feature type="compositionally biased region" description="Basic and acidic residues" evidence="1">
    <location>
        <begin position="100"/>
        <end position="117"/>
    </location>
</feature>
<reference evidence="2" key="1">
    <citation type="submission" date="2014-11" db="EMBL/GenBank/DDBJ databases">
        <authorList>
            <person name="Otto D Thomas"/>
            <person name="Naeem Raeece"/>
        </authorList>
    </citation>
    <scope>NUCLEOTIDE SEQUENCE</scope>
</reference>
<gene>
    <name evidence="2" type="ORF">Cvel_26378</name>
</gene>
<dbReference type="AlphaFoldDB" id="A0A0G4HDH4"/>
<feature type="region of interest" description="Disordered" evidence="1">
    <location>
        <begin position="22"/>
        <end position="141"/>
    </location>
</feature>
<name>A0A0G4HDH4_9ALVE</name>
<evidence type="ECO:0000256" key="1">
    <source>
        <dbReference type="SAM" id="MobiDB-lite"/>
    </source>
</evidence>
<dbReference type="VEuPathDB" id="CryptoDB:Cvel_26378"/>
<feature type="compositionally biased region" description="Basic and acidic residues" evidence="1">
    <location>
        <begin position="128"/>
        <end position="141"/>
    </location>
</feature>